<keyword evidence="1" id="KW-0732">Signal</keyword>
<name>A0A4Y6Q1J8_PERCE</name>
<dbReference type="AlphaFoldDB" id="A0A4Y6Q1J8"/>
<evidence type="ECO:0000256" key="1">
    <source>
        <dbReference type="SAM" id="SignalP"/>
    </source>
</evidence>
<protein>
    <recommendedName>
        <fullName evidence="4">Outer membrane protein beta-barrel domain-containing protein</fullName>
    </recommendedName>
</protein>
<evidence type="ECO:0000313" key="2">
    <source>
        <dbReference type="EMBL" id="QDG54057.1"/>
    </source>
</evidence>
<feature type="signal peptide" evidence="1">
    <location>
        <begin position="1"/>
        <end position="33"/>
    </location>
</feature>
<evidence type="ECO:0008006" key="4">
    <source>
        <dbReference type="Google" id="ProtNLM"/>
    </source>
</evidence>
<proteinExistence type="predicted"/>
<organism evidence="2 3">
    <name type="scientific">Persicimonas caeni</name>
    <dbReference type="NCBI Taxonomy" id="2292766"/>
    <lineage>
        <taxon>Bacteria</taxon>
        <taxon>Deltaproteobacteria</taxon>
        <taxon>Bradymonadales</taxon>
        <taxon>Bradymonadaceae</taxon>
        <taxon>Persicimonas</taxon>
    </lineage>
</organism>
<gene>
    <name evidence="2" type="ORF">FIV42_25935</name>
</gene>
<dbReference type="RefSeq" id="WP_141200502.1">
    <property type="nucleotide sequence ID" value="NZ_CP041186.1"/>
</dbReference>
<dbReference type="Proteomes" id="UP000315995">
    <property type="component" value="Chromosome"/>
</dbReference>
<reference evidence="2 3" key="1">
    <citation type="submission" date="2019-06" db="EMBL/GenBank/DDBJ databases">
        <title>Persicimonas caeni gen. nov., sp. nov., a predatory bacterium isolated from solar saltern.</title>
        <authorList>
            <person name="Wang S."/>
        </authorList>
    </citation>
    <scope>NUCLEOTIDE SEQUENCE [LARGE SCALE GENOMIC DNA]</scope>
    <source>
        <strain evidence="2 3">YN101</strain>
    </source>
</reference>
<feature type="chain" id="PRO_5030106855" description="Outer membrane protein beta-barrel domain-containing protein" evidence="1">
    <location>
        <begin position="34"/>
        <end position="198"/>
    </location>
</feature>
<accession>A0A4Y6Q1J8</accession>
<keyword evidence="3" id="KW-1185">Reference proteome</keyword>
<sequence length="198" mass="22092">MDTLSARLMAPLRYLAALVLMVVVLASAAPAYADGPMGRQFGLGLALGNPTSFTGKYHLGAKQALDFHVGVFHAYGRTRFDDSLFLGGDYLFEVWNFVENGTVSVPFYAGPGAALIFDVDDDYRCYDEGRWRDCGDYDFGLGPRMPIGIGVEFQKAPFELFLELTPTMLIVFHDRYHDDDVSIDLDIPNFALIGRFYF</sequence>
<accession>A0A5B8YDL6</accession>
<dbReference type="OrthoDB" id="978645at2"/>
<evidence type="ECO:0000313" key="3">
    <source>
        <dbReference type="Proteomes" id="UP000315995"/>
    </source>
</evidence>
<dbReference type="EMBL" id="CP041186">
    <property type="protein sequence ID" value="QDG54057.1"/>
    <property type="molecule type" value="Genomic_DNA"/>
</dbReference>